<protein>
    <submittedName>
        <fullName evidence="2">Uncharacterized protein</fullName>
    </submittedName>
</protein>
<organism evidence="2">
    <name type="scientific">Methylobacterium bullatum</name>
    <dbReference type="NCBI Taxonomy" id="570505"/>
    <lineage>
        <taxon>Bacteria</taxon>
        <taxon>Pseudomonadati</taxon>
        <taxon>Pseudomonadota</taxon>
        <taxon>Alphaproteobacteria</taxon>
        <taxon>Hyphomicrobiales</taxon>
        <taxon>Methylobacteriaceae</taxon>
        <taxon>Methylobacterium</taxon>
    </lineage>
</organism>
<dbReference type="RefSeq" id="WP_339162490.1">
    <property type="nucleotide sequence ID" value="NZ_LR743511.1"/>
</dbReference>
<reference evidence="2" key="1">
    <citation type="submission" date="2019-12" db="EMBL/GenBank/DDBJ databases">
        <authorList>
            <person name="Cremers G."/>
        </authorList>
    </citation>
    <scope>NUCLEOTIDE SEQUENCE</scope>
    <source>
        <strain evidence="2">Mbul2</strain>
    </source>
</reference>
<dbReference type="AlphaFoldDB" id="A0A679KHI2"/>
<gene>
    <name evidence="2" type="ORF">MBLL_03346</name>
</gene>
<proteinExistence type="predicted"/>
<accession>A0A679KHI2</accession>
<sequence length="236" mass="25378">MSQTPTPKQALILWCLLGKHGSALQSEVVPKVDAADRRALVSGRYLSEEKQGRSIRLTVTDGGWNWAGQHLRDPLPASFRVLQDWLERIDRHLATTGETLAGLIGTPATPEPRPAESPSAVSLPAKPTRSRTAKAAPPGSAKPRKLTKKQVRARIEAAYLALTDGQKAQAVRLSALRAHLSELDRATVDAGLAAILAGDPTARLSQLSDPKSLSADEREAAFSPAGEPFHILWIQS</sequence>
<dbReference type="EMBL" id="LR743511">
    <property type="protein sequence ID" value="CAA2144228.1"/>
    <property type="molecule type" value="Genomic_DNA"/>
</dbReference>
<evidence type="ECO:0000256" key="1">
    <source>
        <dbReference type="SAM" id="MobiDB-lite"/>
    </source>
</evidence>
<feature type="region of interest" description="Disordered" evidence="1">
    <location>
        <begin position="101"/>
        <end position="148"/>
    </location>
</feature>
<evidence type="ECO:0000313" key="2">
    <source>
        <dbReference type="EMBL" id="CAA2144228.1"/>
    </source>
</evidence>
<name>A0A679KHI2_9HYPH</name>